<dbReference type="OrthoDB" id="5428321at2759"/>
<reference evidence="4 5" key="1">
    <citation type="submission" date="2020-03" db="EMBL/GenBank/DDBJ databases">
        <title>Draft Genome Sequence of Cudoniella acicularis.</title>
        <authorList>
            <person name="Buettner E."/>
            <person name="Kellner H."/>
        </authorList>
    </citation>
    <scope>NUCLEOTIDE SEQUENCE [LARGE SCALE GENOMIC DNA]</scope>
    <source>
        <strain evidence="4 5">DSM 108380</strain>
    </source>
</reference>
<feature type="compositionally biased region" description="Basic residues" evidence="2">
    <location>
        <begin position="143"/>
        <end position="153"/>
    </location>
</feature>
<feature type="compositionally biased region" description="Low complexity" evidence="2">
    <location>
        <begin position="199"/>
        <end position="210"/>
    </location>
</feature>
<proteinExistence type="predicted"/>
<feature type="transmembrane region" description="Helical" evidence="3">
    <location>
        <begin position="75"/>
        <end position="99"/>
    </location>
</feature>
<feature type="region of interest" description="Disordered" evidence="2">
    <location>
        <begin position="235"/>
        <end position="273"/>
    </location>
</feature>
<name>A0A8H4VYT7_9HELO</name>
<dbReference type="EMBL" id="JAAMPI010000992">
    <property type="protein sequence ID" value="KAF4627297.1"/>
    <property type="molecule type" value="Genomic_DNA"/>
</dbReference>
<evidence type="ECO:0000313" key="5">
    <source>
        <dbReference type="Proteomes" id="UP000566819"/>
    </source>
</evidence>
<feature type="region of interest" description="Disordered" evidence="2">
    <location>
        <begin position="118"/>
        <end position="157"/>
    </location>
</feature>
<feature type="region of interest" description="Disordered" evidence="2">
    <location>
        <begin position="194"/>
        <end position="219"/>
    </location>
</feature>
<organism evidence="4 5">
    <name type="scientific">Cudoniella acicularis</name>
    <dbReference type="NCBI Taxonomy" id="354080"/>
    <lineage>
        <taxon>Eukaryota</taxon>
        <taxon>Fungi</taxon>
        <taxon>Dikarya</taxon>
        <taxon>Ascomycota</taxon>
        <taxon>Pezizomycotina</taxon>
        <taxon>Leotiomycetes</taxon>
        <taxon>Helotiales</taxon>
        <taxon>Tricladiaceae</taxon>
        <taxon>Cudoniella</taxon>
    </lineage>
</organism>
<feature type="region of interest" description="Disordered" evidence="2">
    <location>
        <begin position="370"/>
        <end position="399"/>
    </location>
</feature>
<keyword evidence="3" id="KW-0812">Transmembrane</keyword>
<evidence type="ECO:0000313" key="4">
    <source>
        <dbReference type="EMBL" id="KAF4627297.1"/>
    </source>
</evidence>
<evidence type="ECO:0000256" key="1">
    <source>
        <dbReference type="SAM" id="Coils"/>
    </source>
</evidence>
<gene>
    <name evidence="4" type="ORF">G7Y89_g10855</name>
</gene>
<accession>A0A8H4VYT7</accession>
<keyword evidence="5" id="KW-1185">Reference proteome</keyword>
<evidence type="ECO:0000256" key="3">
    <source>
        <dbReference type="SAM" id="Phobius"/>
    </source>
</evidence>
<comment type="caution">
    <text evidence="4">The sequence shown here is derived from an EMBL/GenBank/DDBJ whole genome shotgun (WGS) entry which is preliminary data.</text>
</comment>
<dbReference type="AlphaFoldDB" id="A0A8H4VYT7"/>
<sequence>MTSINNRYVLREILDYIDDMYKKYYLGATPYDLRTLKYFTELLVTIAKACVASNMNSFYHSAIGLKGTRIRLEYLIFETTIGLPLIFNPIIFLLVIALASKVFNKSYRHHHSIDMPDIGRKRRLDSESQSSTLRVKSDADKPKPKRSRLKGKRYSPALGSKLNRDGCYGIKLEPLNDTLYHDFMNYSVMDLEPSSTDLTTPATTPCSSSCDDLPSNVTGTTSIQDAITAASLREPSHPPAAICSSPSHTSSSALRRPRSPTGSTYGVTEAEAEGSLEGELAYPLDSGHSLRDVVITQEAPRAIINDSGNEGDPLALGKTLLRIERDVPSGDLSISDFPRCDASQGILTAPARDASSSDLLRTLTLNTRNNITGNNREPIADPRSPECLPSRKQSFHEPGPPAVALDDDQCTVERLLGRQDIARGKVNFTDRIAELEAENSRLICEVNKLEDATTAELTLRRDAKEATNQLKAMLDIANLENQYLKKDIQRWTSTAEEFRARAADSH</sequence>
<protein>
    <submittedName>
        <fullName evidence="4">Uncharacterized protein</fullName>
    </submittedName>
</protein>
<dbReference type="Proteomes" id="UP000566819">
    <property type="component" value="Unassembled WGS sequence"/>
</dbReference>
<feature type="compositionally biased region" description="Polar residues" evidence="2">
    <location>
        <begin position="244"/>
        <end position="253"/>
    </location>
</feature>
<evidence type="ECO:0000256" key="2">
    <source>
        <dbReference type="SAM" id="MobiDB-lite"/>
    </source>
</evidence>
<keyword evidence="3" id="KW-1133">Transmembrane helix</keyword>
<keyword evidence="3" id="KW-0472">Membrane</keyword>
<keyword evidence="1" id="KW-0175">Coiled coil</keyword>
<feature type="coiled-coil region" evidence="1">
    <location>
        <begin position="425"/>
        <end position="452"/>
    </location>
</feature>